<dbReference type="OrthoDB" id="5396564at2759"/>
<dbReference type="InterPro" id="IPR013083">
    <property type="entry name" value="Znf_RING/FYVE/PHD"/>
</dbReference>
<dbReference type="InterPro" id="IPR001841">
    <property type="entry name" value="Znf_RING"/>
</dbReference>
<feature type="compositionally biased region" description="Low complexity" evidence="1">
    <location>
        <begin position="475"/>
        <end position="486"/>
    </location>
</feature>
<feature type="compositionally biased region" description="Polar residues" evidence="1">
    <location>
        <begin position="115"/>
        <end position="132"/>
    </location>
</feature>
<feature type="domain" description="RING-type" evidence="2">
    <location>
        <begin position="337"/>
        <end position="373"/>
    </location>
</feature>
<reference evidence="3" key="1">
    <citation type="journal article" date="2020" name="Stud. Mycol.">
        <title>101 Dothideomycetes genomes: a test case for predicting lifestyles and emergence of pathogens.</title>
        <authorList>
            <person name="Haridas S."/>
            <person name="Albert R."/>
            <person name="Binder M."/>
            <person name="Bloem J."/>
            <person name="Labutti K."/>
            <person name="Salamov A."/>
            <person name="Andreopoulos B."/>
            <person name="Baker S."/>
            <person name="Barry K."/>
            <person name="Bills G."/>
            <person name="Bluhm B."/>
            <person name="Cannon C."/>
            <person name="Castanera R."/>
            <person name="Culley D."/>
            <person name="Daum C."/>
            <person name="Ezra D."/>
            <person name="Gonzalez J."/>
            <person name="Henrissat B."/>
            <person name="Kuo A."/>
            <person name="Liang C."/>
            <person name="Lipzen A."/>
            <person name="Lutzoni F."/>
            <person name="Magnuson J."/>
            <person name="Mondo S."/>
            <person name="Nolan M."/>
            <person name="Ohm R."/>
            <person name="Pangilinan J."/>
            <person name="Park H.-J."/>
            <person name="Ramirez L."/>
            <person name="Alfaro M."/>
            <person name="Sun H."/>
            <person name="Tritt A."/>
            <person name="Yoshinaga Y."/>
            <person name="Zwiers L.-H."/>
            <person name="Turgeon B."/>
            <person name="Goodwin S."/>
            <person name="Spatafora J."/>
            <person name="Crous P."/>
            <person name="Grigoriev I."/>
        </authorList>
    </citation>
    <scope>NUCLEOTIDE SEQUENCE</scope>
    <source>
        <strain evidence="3">CBS 122367</strain>
    </source>
</reference>
<keyword evidence="4" id="KW-1185">Reference proteome</keyword>
<dbReference type="Pfam" id="PF13639">
    <property type="entry name" value="zf-RING_2"/>
    <property type="match status" value="1"/>
</dbReference>
<feature type="compositionally biased region" description="Basic and acidic residues" evidence="1">
    <location>
        <begin position="58"/>
        <end position="71"/>
    </location>
</feature>
<feature type="region of interest" description="Disordered" evidence="1">
    <location>
        <begin position="1"/>
        <end position="85"/>
    </location>
</feature>
<evidence type="ECO:0000313" key="4">
    <source>
        <dbReference type="Proteomes" id="UP000799291"/>
    </source>
</evidence>
<feature type="compositionally biased region" description="Polar residues" evidence="1">
    <location>
        <begin position="139"/>
        <end position="149"/>
    </location>
</feature>
<dbReference type="AlphaFoldDB" id="A0A6G1J8B9"/>
<feature type="compositionally biased region" description="Polar residues" evidence="1">
    <location>
        <begin position="1"/>
        <end position="15"/>
    </location>
</feature>
<accession>A0A6G1J8B9</accession>
<dbReference type="Proteomes" id="UP000799291">
    <property type="component" value="Unassembled WGS sequence"/>
</dbReference>
<evidence type="ECO:0000313" key="3">
    <source>
        <dbReference type="EMBL" id="KAF2686369.1"/>
    </source>
</evidence>
<dbReference type="SUPFAM" id="SSF57850">
    <property type="entry name" value="RING/U-box"/>
    <property type="match status" value="1"/>
</dbReference>
<evidence type="ECO:0000259" key="2">
    <source>
        <dbReference type="Pfam" id="PF13639"/>
    </source>
</evidence>
<name>A0A6G1J8B9_9PLEO</name>
<organism evidence="3 4">
    <name type="scientific">Lentithecium fluviatile CBS 122367</name>
    <dbReference type="NCBI Taxonomy" id="1168545"/>
    <lineage>
        <taxon>Eukaryota</taxon>
        <taxon>Fungi</taxon>
        <taxon>Dikarya</taxon>
        <taxon>Ascomycota</taxon>
        <taxon>Pezizomycotina</taxon>
        <taxon>Dothideomycetes</taxon>
        <taxon>Pleosporomycetidae</taxon>
        <taxon>Pleosporales</taxon>
        <taxon>Massarineae</taxon>
        <taxon>Lentitheciaceae</taxon>
        <taxon>Lentithecium</taxon>
    </lineage>
</organism>
<gene>
    <name evidence="3" type="ORF">K458DRAFT_486340</name>
</gene>
<protein>
    <recommendedName>
        <fullName evidence="2">RING-type domain-containing protein</fullName>
    </recommendedName>
</protein>
<feature type="region of interest" description="Disordered" evidence="1">
    <location>
        <begin position="450"/>
        <end position="486"/>
    </location>
</feature>
<feature type="region of interest" description="Disordered" evidence="1">
    <location>
        <begin position="112"/>
        <end position="161"/>
    </location>
</feature>
<dbReference type="Gene3D" id="3.30.40.10">
    <property type="entry name" value="Zinc/RING finger domain, C3HC4 (zinc finger)"/>
    <property type="match status" value="1"/>
</dbReference>
<evidence type="ECO:0000256" key="1">
    <source>
        <dbReference type="SAM" id="MobiDB-lite"/>
    </source>
</evidence>
<proteinExistence type="predicted"/>
<feature type="compositionally biased region" description="Acidic residues" evidence="1">
    <location>
        <begin position="458"/>
        <end position="474"/>
    </location>
</feature>
<dbReference type="EMBL" id="MU005577">
    <property type="protein sequence ID" value="KAF2686369.1"/>
    <property type="molecule type" value="Genomic_DNA"/>
</dbReference>
<sequence>MSETQKSPAEDTQVQPYEVFMDEDDKKDIASAAGDELGAGSLYREFHEDELLTDEDGAPMRDSDQENERGSDTGVAGSGNSGSSALSAYRTSVFHVALTDYNGDMQLLQAGMHRQQPTSHGSATPASHQQAIQPEESHTTTVPASTGSQPEPADGASQQQQHPSLIIEGDNCCNDLAEMEAALSQSSSLPDLESVLDNTTANAQLQHHPLSSTNLAIFDSQNQNHEIEMTIQDANQGLMNAASLEAIMGFAEAADSSFLNQWRELRSRRPRFPAIAYVNTLEEVDVSSIPTDSRKCPHCWLPFGTIDSDDPGYVSDAPESDDQAAALAIFPELPFDESKMNNNPVKTPCGHIFGHTCLIDCLVKVGTRCPMCRKELDPNPQSRVFRDFLNHSDLPVTFPEDSIESGEDELTITLQHLLDTIAEEEELSWNDGFVGAVSGTMTGEDVSDVFGPWPDPTELPDDILYDTPVPDDSDVSGPSSGWISKD</sequence>